<proteinExistence type="predicted"/>
<evidence type="ECO:0000313" key="3">
    <source>
        <dbReference type="EMBL" id="CEA15194.1"/>
    </source>
</evidence>
<dbReference type="NCBIfam" id="TIGR04189">
    <property type="entry name" value="surface_SprA"/>
    <property type="match status" value="2"/>
</dbReference>
<dbReference type="Proteomes" id="UP000032417">
    <property type="component" value="Chromosome 1"/>
</dbReference>
<dbReference type="HOGENOM" id="CLU_228605_0_0_10"/>
<feature type="domain" description="Gliding motility protein SprA N-terminal" evidence="2">
    <location>
        <begin position="1054"/>
        <end position="1574"/>
    </location>
</feature>
<evidence type="ECO:0000256" key="1">
    <source>
        <dbReference type="SAM" id="MobiDB-lite"/>
    </source>
</evidence>
<dbReference type="Pfam" id="PF14349">
    <property type="entry name" value="SprA_N"/>
    <property type="match status" value="2"/>
</dbReference>
<dbReference type="STRING" id="1562970.ING2E5B_0426"/>
<dbReference type="InterPro" id="IPR026377">
    <property type="entry name" value="Cell_surface_SprA"/>
</dbReference>
<dbReference type="KEGG" id="pbt:ING2E5B_0426"/>
<evidence type="ECO:0000259" key="2">
    <source>
        <dbReference type="Pfam" id="PF14349"/>
    </source>
</evidence>
<organism evidence="3 4">
    <name type="scientific">Fermentimonas caenicola</name>
    <dbReference type="NCBI Taxonomy" id="1562970"/>
    <lineage>
        <taxon>Bacteria</taxon>
        <taxon>Pseudomonadati</taxon>
        <taxon>Bacteroidota</taxon>
        <taxon>Bacteroidia</taxon>
        <taxon>Bacteroidales</taxon>
        <taxon>Dysgonomonadaceae</taxon>
        <taxon>Fermentimonas</taxon>
    </lineage>
</organism>
<sequence>MQEKMVYALTASDRLVTESNNNEVDSLQNPLEKLHTPPYIQTSIRYDFLTQRYILEKRIGSTLLSEPVYMTFDEYKRYNQQQNQTSYFRERNSLTYNPSQSPQRYQLPQRKKKRDPMESVFGPGGLQITTNGYIQVGAGFKRNIINNPTLPQRARRRTYFDFDQDIDINMNAKVGEKINFDINYDSEAGFDMDSKKIKLAYTGNEDDIIKNIEAGNVSMTTTNSLIDGGAALFGIKSDLQFGNLLINTIFSQQQSESQTVTSSGGVNTTPFEFRADEYAVNQHFFLGHYFREAYDKAMSKLPFVQSRVSITRMEVWVTNRRSNYEQVHDIVAFADLGEHDNIHNPLWISQGSVEITHNGANNLYSQLTSVYDGARDISNVASVLPAMMTQGTDYEKLENARMLTSAEYRYQPQLGYISLKMPLQDDEVLAVAFEFSYNGDVYQVGEFANDTESSGAVFVKLLKPVSLSPYSPTWNLMMKNIYSLGYGIYEIQKERFRMDIAYQSNSTGIYLNYLPENGIGDWQLLSLMNLDRLNGRGDPYPDGIFDFLDGYTVDTENGNIIFPVVEPFGSHLRQIIGNDAVADRYVFQELYDSTLTVARQIPERNKFRMSGEYRGSSGSEINLNVMNIARGSVRATAAGVVLTEGVDYSVDYMMGMVTILNRQLIDSGTPISVTIENQPIMQTQRKTLMGINLLYDISKNLSVGGTLMHYYEKPIIAKIAFGDEASKNTLWGANLEYRKQSYMLTNLLDMLPFVEASVPSEITAKLEFAQMLPGHYKNKYTGAYSYLDDFESSAQAIDIHSPYTWTLASTPYNNSPNALFPEAALSNNIDYGKNRAQLAWFYIDGIFTRRNSNLTPSHIKNDPDQLSNHLVREVLEREIFPERDAYYGMPTTIPVLNISYYPDERGPYNLDPEVDSEGRLLNPASRWGGITRRMDIRDFEAANIEYIEFWLMDPFVNDSLGVSRGGDLYFNLGDISEDVLKDGRKFFENGLPLDGDTTEVGYSVWGKYPKRQSTVYAFDNSEGTDARKIQDVGLNGMSSEEEKIYPTYSRYLEELKPRLSGATIARMEEDPHSPLNDPSGDKFRHYRGSEPDRLQLSILDRYKYFNGTEGNSLAAEEDGHYGASRNTPDVEDINGDNTLNEHESYYQYKISLRPEDMVVGSNFISDSREVTVRLRNGKDSRVTWYQFKIPVREYQSVIGNIRGFNNIRFMRMFLTGFEEPVFLRFATLELVRSDWRTYRRDLVTGGDITGAGSIDISTVNIEENGSRTPINYVLPPGLNRIIDPGQPQLRQENEQSMSLKITNLEPGDSRSVYRNSAYDMRRYKRLQMFVHASRLQEDPNLEDEDLTIFIRLGSDYMNNYYEYEIPLKITPEGQYSTHNEEDREKVWPAANMFNFPLDLLTALKNERNKAEHEGLISDIFSRFTKPDPEKPYNAVSIAGNPSLEEVKVMMIGIRNRSDAVKSAEVWVNEMRLSEFDEKGGWAAQANVNLALSDIGNINISGRKETAGFGAIDQSILQRRYDDFTSFSLALNLQLGRFMPKQAKLSAPLYYSFTNQLSAPMYDPFNKDILLSESLKLSDNQNFTDSIKSISLTTWINKNLSLNNLFFDIKSSKPMPYDPANFRFGYSSNVNRQKSPDTEFATIKDWRLNGEYSYSPLIKPWQPFADSKYFNWINFRFAPNSLRLSSMLYRNYQEIKLRDLTQSPNDGQNRFLTFSSNFFWDRDFAFTWDMTRNLRLSFRSGTLAEIEEPYLQVNRQINRSDYEIWRDSVIHSITELGRPLNYEQSSEITYTLPFANIPFLNWINSSVAYNSRYRWERGAFIEDALIGNFLQNDLSVTLNSVLNFTTLYRKSPLKTININLGYKTRTDLPGYKPVIGDIFGQHSNSGVLQPGIAFAFGLDGGMDFVKRALDNDLLVINEENITPAFFNETDNMRMEAVIEPVKGLLISLNMIYEDNRRTELQYMVDGMPVIRGGSFAMSTVAISNYGTQAFNKFMQNREIIATRVHGQYRNLNLQDIFPEGNPVIKSNSADVLIPAFISAYTGRNPDKTGLTAFPDILTLLPNWNISYRINSLTLNHRYVSQYRVGSYSSFLSWKPVTDNKNSNLGYIRDPASGALIATTPFDIPAVSIIESFNPLIEAQSVLYNDVNMSVRLNKTRSLNLNIASNRVVETSDNDFIVSMGYKYANLTTRMDLSHKSTKALIRKLEDGFTQATSGLKSTSIYLTADYALSKTMTLRAFYERIQHRPTVSSNSYPMINSNAGVSVRLNLNQ</sequence>
<dbReference type="EMBL" id="LN515532">
    <property type="protein sequence ID" value="CEA15194.1"/>
    <property type="molecule type" value="Genomic_DNA"/>
</dbReference>
<keyword evidence="4" id="KW-1185">Reference proteome</keyword>
<dbReference type="PATRIC" id="fig|1562970.3.peg.421"/>
<gene>
    <name evidence="3" type="ORF">ING2E5B_0426</name>
</gene>
<reference evidence="3 4" key="1">
    <citation type="submission" date="2014-08" db="EMBL/GenBank/DDBJ databases">
        <authorList>
            <person name="Wibberg D."/>
        </authorList>
    </citation>
    <scope>NUCLEOTIDE SEQUENCE [LARGE SCALE GENOMIC DNA]</scope>
    <source>
        <strain evidence="4">ING2-E5B</strain>
    </source>
</reference>
<protein>
    <recommendedName>
        <fullName evidence="2">Gliding motility protein SprA N-terminal domain-containing protein</fullName>
    </recommendedName>
</protein>
<feature type="region of interest" description="Disordered" evidence="1">
    <location>
        <begin position="1115"/>
        <end position="1137"/>
    </location>
</feature>
<feature type="region of interest" description="Disordered" evidence="1">
    <location>
        <begin position="94"/>
        <end position="121"/>
    </location>
</feature>
<feature type="compositionally biased region" description="Polar residues" evidence="1">
    <location>
        <begin position="94"/>
        <end position="106"/>
    </location>
</feature>
<name>A0A098BWZ7_9BACT</name>
<dbReference type="InterPro" id="IPR025684">
    <property type="entry name" value="SprA_N_dom"/>
</dbReference>
<accession>A0A098BWZ7</accession>
<evidence type="ECO:0000313" key="4">
    <source>
        <dbReference type="Proteomes" id="UP000032417"/>
    </source>
</evidence>
<feature type="domain" description="Gliding motility protein SprA N-terminal" evidence="2">
    <location>
        <begin position="68"/>
        <end position="327"/>
    </location>
</feature>